<dbReference type="AlphaFoldDB" id="A0A099J2W5"/>
<evidence type="ECO:0000256" key="4">
    <source>
        <dbReference type="RuleBase" id="RU003719"/>
    </source>
</evidence>
<gene>
    <name evidence="8" type="ORF">BJ997_003765</name>
    <name evidence="7" type="ORF">GY21_13200</name>
</gene>
<dbReference type="eggNOG" id="COG0111">
    <property type="taxonomic scope" value="Bacteria"/>
</dbReference>
<keyword evidence="2 4" id="KW-0560">Oxidoreductase</keyword>
<evidence type="ECO:0000256" key="1">
    <source>
        <dbReference type="ARBA" id="ARBA00005854"/>
    </source>
</evidence>
<dbReference type="GO" id="GO:0051287">
    <property type="term" value="F:NAD binding"/>
    <property type="evidence" value="ECO:0007669"/>
    <property type="project" value="InterPro"/>
</dbReference>
<evidence type="ECO:0000313" key="7">
    <source>
        <dbReference type="EMBL" id="KGJ72764.1"/>
    </source>
</evidence>
<dbReference type="Proteomes" id="UP000561726">
    <property type="component" value="Unassembled WGS sequence"/>
</dbReference>
<dbReference type="STRING" id="1001240.GY21_13200"/>
<evidence type="ECO:0000256" key="2">
    <source>
        <dbReference type="ARBA" id="ARBA00023002"/>
    </source>
</evidence>
<dbReference type="Gene3D" id="3.40.50.720">
    <property type="entry name" value="NAD(P)-binding Rossmann-like Domain"/>
    <property type="match status" value="2"/>
</dbReference>
<dbReference type="SUPFAM" id="SSF51735">
    <property type="entry name" value="NAD(P)-binding Rossmann-fold domains"/>
    <property type="match status" value="1"/>
</dbReference>
<reference evidence="8 10" key="2">
    <citation type="submission" date="2020-08" db="EMBL/GenBank/DDBJ databases">
        <title>Sequencing the genomes of 1000 actinobacteria strains.</title>
        <authorList>
            <person name="Klenk H.-P."/>
        </authorList>
    </citation>
    <scope>NUCLEOTIDE SEQUENCE [LARGE SCALE GENOMIC DNA]</scope>
    <source>
        <strain evidence="8 10">DSM 21065</strain>
    </source>
</reference>
<dbReference type="PANTHER" id="PTHR43333:SF1">
    <property type="entry name" value="D-ISOMER SPECIFIC 2-HYDROXYACID DEHYDROGENASE NAD-BINDING DOMAIN-CONTAINING PROTEIN"/>
    <property type="match status" value="1"/>
</dbReference>
<feature type="domain" description="D-isomer specific 2-hydroxyacid dehydrogenase NAD-binding" evidence="6">
    <location>
        <begin position="109"/>
        <end position="282"/>
    </location>
</feature>
<dbReference type="Proteomes" id="UP000029864">
    <property type="component" value="Unassembled WGS sequence"/>
</dbReference>
<evidence type="ECO:0000313" key="10">
    <source>
        <dbReference type="Proteomes" id="UP000561726"/>
    </source>
</evidence>
<dbReference type="Pfam" id="PF00389">
    <property type="entry name" value="2-Hacid_dh"/>
    <property type="match status" value="1"/>
</dbReference>
<dbReference type="GO" id="GO:0016616">
    <property type="term" value="F:oxidoreductase activity, acting on the CH-OH group of donors, NAD or NADP as acceptor"/>
    <property type="evidence" value="ECO:0007669"/>
    <property type="project" value="InterPro"/>
</dbReference>
<reference evidence="7 9" key="1">
    <citation type="submission" date="2014-08" db="EMBL/GenBank/DDBJ databases">
        <authorList>
            <person name="Sisinthy S."/>
        </authorList>
    </citation>
    <scope>NUCLEOTIDE SEQUENCE [LARGE SCALE GENOMIC DNA]</scope>
    <source>
        <strain evidence="7 9">RuG17</strain>
    </source>
</reference>
<dbReference type="SUPFAM" id="SSF52283">
    <property type="entry name" value="Formate/glycerate dehydrogenase catalytic domain-like"/>
    <property type="match status" value="1"/>
</dbReference>
<protein>
    <submittedName>
        <fullName evidence="7">2-hydroxyacid dehydrogenase</fullName>
    </submittedName>
    <submittedName>
        <fullName evidence="8">Phosphoglycerate dehydrogenase-like enzyme</fullName>
    </submittedName>
</protein>
<dbReference type="InterPro" id="IPR036291">
    <property type="entry name" value="NAD(P)-bd_dom_sf"/>
</dbReference>
<dbReference type="InterPro" id="IPR006139">
    <property type="entry name" value="D-isomer_2_OHA_DH_cat_dom"/>
</dbReference>
<comment type="similarity">
    <text evidence="1 4">Belongs to the D-isomer specific 2-hydroxyacid dehydrogenase family.</text>
</comment>
<dbReference type="EMBL" id="JPXF01000056">
    <property type="protein sequence ID" value="KGJ72764.1"/>
    <property type="molecule type" value="Genomic_DNA"/>
</dbReference>
<evidence type="ECO:0000256" key="3">
    <source>
        <dbReference type="ARBA" id="ARBA00023027"/>
    </source>
</evidence>
<dbReference type="Pfam" id="PF02826">
    <property type="entry name" value="2-Hacid_dh_C"/>
    <property type="match status" value="1"/>
</dbReference>
<dbReference type="EMBL" id="JACHBQ010000001">
    <property type="protein sequence ID" value="MBB5643217.1"/>
    <property type="molecule type" value="Genomic_DNA"/>
</dbReference>
<accession>A0A099J2W5</accession>
<evidence type="ECO:0000313" key="9">
    <source>
        <dbReference type="Proteomes" id="UP000029864"/>
    </source>
</evidence>
<proteinExistence type="inferred from homology"/>
<keyword evidence="3" id="KW-0520">NAD</keyword>
<evidence type="ECO:0000259" key="5">
    <source>
        <dbReference type="Pfam" id="PF00389"/>
    </source>
</evidence>
<feature type="domain" description="D-isomer specific 2-hydroxyacid dehydrogenase catalytic" evidence="5">
    <location>
        <begin position="16"/>
        <end position="313"/>
    </location>
</feature>
<keyword evidence="9" id="KW-1185">Reference proteome</keyword>
<dbReference type="RefSeq" id="WP_035837210.1">
    <property type="nucleotide sequence ID" value="NZ_JACHBQ010000001.1"/>
</dbReference>
<dbReference type="PANTHER" id="PTHR43333">
    <property type="entry name" value="2-HACID_DH_C DOMAIN-CONTAINING PROTEIN"/>
    <property type="match status" value="1"/>
</dbReference>
<evidence type="ECO:0000259" key="6">
    <source>
        <dbReference type="Pfam" id="PF02826"/>
    </source>
</evidence>
<name>A0A099J2W5_9MICO</name>
<organism evidence="7 9">
    <name type="scientific">Cryobacterium roopkundense</name>
    <dbReference type="NCBI Taxonomy" id="1001240"/>
    <lineage>
        <taxon>Bacteria</taxon>
        <taxon>Bacillati</taxon>
        <taxon>Actinomycetota</taxon>
        <taxon>Actinomycetes</taxon>
        <taxon>Micrococcales</taxon>
        <taxon>Microbacteriaceae</taxon>
        <taxon>Cryobacterium</taxon>
    </lineage>
</organism>
<evidence type="ECO:0000313" key="8">
    <source>
        <dbReference type="EMBL" id="MBB5643217.1"/>
    </source>
</evidence>
<comment type="caution">
    <text evidence="7">The sequence shown here is derived from an EMBL/GenBank/DDBJ whole genome shotgun (WGS) entry which is preliminary data.</text>
</comment>
<dbReference type="InterPro" id="IPR006140">
    <property type="entry name" value="D-isomer_DH_NAD-bd"/>
</dbReference>
<dbReference type="CDD" id="cd05300">
    <property type="entry name" value="2-Hacid_dh_1"/>
    <property type="match status" value="1"/>
</dbReference>
<sequence length="323" mass="34320">MSAARPVLVVLYKDDLPDCMPLIEAAAEVRYVRAAELATAIPGADALLLWDFFSSAVEDVWAHADSLRWIHVAAAGVDKLLFDGLRQSGVVVTNSRGIFDRPIAEFVLGGILAMAKDLPGSLRRQRDGVWEHRETDRIDNANALIVGTGSIGRETARLLRAVGMRIEGVGRTARTNDADFGTVHASADIESVVGEHDYVVLIAPLTDATRGLVDASVLAAMKPSARLINVGRGELVHEGALADALSQGVIAGAALDVFSTEPLPATSPLWRLENVLISAHLSGDAAGWLERLSALFADNFGRYTAGAELLNVVDKELGFVPGG</sequence>